<gene>
    <name evidence="2" type="ORF">J0B03_08815</name>
</gene>
<dbReference type="PANTHER" id="PTHR42842:SF3">
    <property type="entry name" value="FAD_NAD(P)-BINDING OXIDOREDUCTASE FAMILY PROTEIN"/>
    <property type="match status" value="1"/>
</dbReference>
<dbReference type="InterPro" id="IPR049516">
    <property type="entry name" value="FAD-depend_C"/>
</dbReference>
<name>A0A974XL05_9FIRM</name>
<dbReference type="PRINTS" id="PR00411">
    <property type="entry name" value="PNDRDTASEI"/>
</dbReference>
<dbReference type="SUPFAM" id="SSF51905">
    <property type="entry name" value="FAD/NAD(P)-binding domain"/>
    <property type="match status" value="1"/>
</dbReference>
<feature type="domain" description="FAD-dependent protein C-terminal" evidence="1">
    <location>
        <begin position="286"/>
        <end position="481"/>
    </location>
</feature>
<dbReference type="PIRSF" id="PIRSF038984">
    <property type="entry name" value="FAD_binding_protein"/>
    <property type="match status" value="1"/>
</dbReference>
<dbReference type="KEGG" id="alka:J0B03_08815"/>
<dbReference type="InterPro" id="IPR028348">
    <property type="entry name" value="FAD-binding_protein"/>
</dbReference>
<sequence length="534" mass="58930">MSRYTYTVRDVKIHVDEHPEELGGYLPGLFRLEEEDLVDWTIVSKSVDARKKNSEGVYLVYSFQVTLKRPWAKKKMKGFRVERSDPKEGVLPSLASIPGEHPPLIIGFGPAGIFAAMVLAKAGLKPVVLERGKPMEHRVADVDDFWNRGDLREESNVHFGEGGAGTFSDGKLTTRVNSPYNQQILQWFYEHGAPEEILYLNKPHIGTDRLREVIRGLRERICSLGGKVLFESKVEEMVLQEDGSWIVTIQNGSTLLGSDVILATGHSATDVYRMLDRKNIIMEPKAFAIGLRIEHPARQINESQYGIYHDRSILGAASYQLTYRDQSGRGVYTFCMCPGGLVVASSSEKETVVVNGMSYHARNGSNSNSAVVVTIHPEDYGNTTAGALSYLHKWEHQAFLEGGGGYAAPVQTVGDFLKGRPSKASGKVKPTYEPGVTWGDLDRCLPTYVTDPIRHALLDFDRKIQGFADNHAVLTGVETRTSAPVRILRNPETLEAIGKRNLYPCGEGAGYAGGIMSAAVDGLKVGSKIAEKYR</sequence>
<evidence type="ECO:0000313" key="3">
    <source>
        <dbReference type="Proteomes" id="UP000663499"/>
    </source>
</evidence>
<dbReference type="PANTHER" id="PTHR42842">
    <property type="entry name" value="FAD/NAD(P)-BINDING OXIDOREDUCTASE"/>
    <property type="match status" value="1"/>
</dbReference>
<dbReference type="Pfam" id="PF21688">
    <property type="entry name" value="FAD-depend_C"/>
    <property type="match status" value="1"/>
</dbReference>
<protein>
    <submittedName>
        <fullName evidence="2">NAD(P)/FAD-dependent oxidoreductase</fullName>
    </submittedName>
</protein>
<evidence type="ECO:0000313" key="2">
    <source>
        <dbReference type="EMBL" id="QSX07906.1"/>
    </source>
</evidence>
<reference evidence="2" key="1">
    <citation type="submission" date="2021-03" db="EMBL/GenBank/DDBJ databases">
        <title>Alkalibacter marinus sp. nov., isolated from tidal flat sediment.</title>
        <authorList>
            <person name="Namirimu T."/>
            <person name="Yang J.-A."/>
            <person name="Yang S.-H."/>
            <person name="Kim Y.-J."/>
            <person name="Kwon K.K."/>
        </authorList>
    </citation>
    <scope>NUCLEOTIDE SEQUENCE</scope>
    <source>
        <strain evidence="2">ES005</strain>
    </source>
</reference>
<accession>A0A974XL05</accession>
<organism evidence="2 3">
    <name type="scientific">Alkalibacter rhizosphaerae</name>
    <dbReference type="NCBI Taxonomy" id="2815577"/>
    <lineage>
        <taxon>Bacteria</taxon>
        <taxon>Bacillati</taxon>
        <taxon>Bacillota</taxon>
        <taxon>Clostridia</taxon>
        <taxon>Eubacteriales</taxon>
        <taxon>Eubacteriaceae</taxon>
        <taxon>Alkalibacter</taxon>
    </lineage>
</organism>
<dbReference type="AlphaFoldDB" id="A0A974XL05"/>
<dbReference type="RefSeq" id="WP_207299248.1">
    <property type="nucleotide sequence ID" value="NZ_CP071444.1"/>
</dbReference>
<keyword evidence="3" id="KW-1185">Reference proteome</keyword>
<proteinExistence type="predicted"/>
<dbReference type="Gene3D" id="3.50.50.60">
    <property type="entry name" value="FAD/NAD(P)-binding domain"/>
    <property type="match status" value="2"/>
</dbReference>
<dbReference type="InterPro" id="IPR036188">
    <property type="entry name" value="FAD/NAD-bd_sf"/>
</dbReference>
<dbReference type="Gene3D" id="3.30.70.2700">
    <property type="match status" value="1"/>
</dbReference>
<evidence type="ECO:0000259" key="1">
    <source>
        <dbReference type="Pfam" id="PF21688"/>
    </source>
</evidence>
<dbReference type="EMBL" id="CP071444">
    <property type="protein sequence ID" value="QSX07906.1"/>
    <property type="molecule type" value="Genomic_DNA"/>
</dbReference>
<dbReference type="Proteomes" id="UP000663499">
    <property type="component" value="Chromosome"/>
</dbReference>